<evidence type="ECO:0000313" key="2">
    <source>
        <dbReference type="EMBL" id="MBD8081245.1"/>
    </source>
</evidence>
<name>A0ABR8Z7G7_9FLAO</name>
<evidence type="ECO:0000313" key="3">
    <source>
        <dbReference type="Proteomes" id="UP000637299"/>
    </source>
</evidence>
<reference evidence="2 3" key="1">
    <citation type="submission" date="2020-09" db="EMBL/GenBank/DDBJ databases">
        <title>Genome seq and assembly of Chryseobacterium sp.</title>
        <authorList>
            <person name="Chhetri G."/>
        </authorList>
    </citation>
    <scope>NUCLEOTIDE SEQUENCE [LARGE SCALE GENOMIC DNA]</scope>
    <source>
        <strain evidence="2 3">GCR10</strain>
    </source>
</reference>
<organism evidence="2 3">
    <name type="scientific">Chryseobacterium caseinilyticum</name>
    <dbReference type="NCBI Taxonomy" id="2771428"/>
    <lineage>
        <taxon>Bacteria</taxon>
        <taxon>Pseudomonadati</taxon>
        <taxon>Bacteroidota</taxon>
        <taxon>Flavobacteriia</taxon>
        <taxon>Flavobacteriales</taxon>
        <taxon>Weeksellaceae</taxon>
        <taxon>Chryseobacterium group</taxon>
        <taxon>Chryseobacterium</taxon>
    </lineage>
</organism>
<proteinExistence type="predicted"/>
<feature type="signal peptide" evidence="1">
    <location>
        <begin position="1"/>
        <end position="18"/>
    </location>
</feature>
<gene>
    <name evidence="2" type="ORF">IC610_02280</name>
</gene>
<sequence length="145" mass="15954">MKKILYSLLLVASVSVFAQKNPSTKFAIANGNVGTVAMFDANKQYVQSVNMFKNSAALPQDLKKFSFLAENGLASVKFKKEYGTLDFISLAELNKQNGIAAETPVVIDGYEFNDTKINIFANLMENSEVKDYNGKKTLVIASPKK</sequence>
<feature type="chain" id="PRO_5046383808" evidence="1">
    <location>
        <begin position="19"/>
        <end position="145"/>
    </location>
</feature>
<accession>A0ABR8Z7G7</accession>
<dbReference type="EMBL" id="JACYFS010000001">
    <property type="protein sequence ID" value="MBD8081245.1"/>
    <property type="molecule type" value="Genomic_DNA"/>
</dbReference>
<keyword evidence="3" id="KW-1185">Reference proteome</keyword>
<protein>
    <submittedName>
        <fullName evidence="2">Uncharacterized protein</fullName>
    </submittedName>
</protein>
<evidence type="ECO:0000256" key="1">
    <source>
        <dbReference type="SAM" id="SignalP"/>
    </source>
</evidence>
<dbReference type="RefSeq" id="WP_191735046.1">
    <property type="nucleotide sequence ID" value="NZ_JACYFS010000001.1"/>
</dbReference>
<keyword evidence="1" id="KW-0732">Signal</keyword>
<comment type="caution">
    <text evidence="2">The sequence shown here is derived from an EMBL/GenBank/DDBJ whole genome shotgun (WGS) entry which is preliminary data.</text>
</comment>
<dbReference type="Proteomes" id="UP000637299">
    <property type="component" value="Unassembled WGS sequence"/>
</dbReference>